<feature type="signal peptide" evidence="1">
    <location>
        <begin position="1"/>
        <end position="20"/>
    </location>
</feature>
<sequence>MMNFLPSWLMVVQVAIIAEAQHFGMFVHKSAYYSITYEVNKNYEVTFGVNVTVEPPEWLPDAKSSSFQYGAYPLKRLSSNAFTVDFEGHKHSLRDWYMSMEKAMVAGGVTVSDDEYPPIGMTDGDLTVLQYEGPDTLTVNFQDDAISFSRVSRSLAAGTFVYKDCMKPSLRLRYKVSSDSSVHIKAACDEKRISPTTFKLVRRDGSANYQHYDVEPAGEGTLDEFRQQMRTTIRLRYVSANDFSRVTFAADGVILVRLGDVAVALMTK</sequence>
<protein>
    <submittedName>
        <fullName evidence="2">Uncharacterized protein</fullName>
    </submittedName>
</protein>
<keyword evidence="1" id="KW-0732">Signal</keyword>
<accession>A0A7J6M150</accession>
<evidence type="ECO:0000313" key="2">
    <source>
        <dbReference type="EMBL" id="KAF4664940.1"/>
    </source>
</evidence>
<comment type="caution">
    <text evidence="2">The sequence shown here is derived from an EMBL/GenBank/DDBJ whole genome shotgun (WGS) entry which is preliminary data.</text>
</comment>
<feature type="chain" id="PRO_5029873937" evidence="1">
    <location>
        <begin position="21"/>
        <end position="268"/>
    </location>
</feature>
<dbReference type="EMBL" id="JABANN010000247">
    <property type="protein sequence ID" value="KAF4664940.1"/>
    <property type="molecule type" value="Genomic_DNA"/>
</dbReference>
<proteinExistence type="predicted"/>
<evidence type="ECO:0000313" key="3">
    <source>
        <dbReference type="Proteomes" id="UP000572268"/>
    </source>
</evidence>
<dbReference type="AlphaFoldDB" id="A0A7J6M150"/>
<organism evidence="2 3">
    <name type="scientific">Perkinsus olseni</name>
    <name type="common">Perkinsus atlanticus</name>
    <dbReference type="NCBI Taxonomy" id="32597"/>
    <lineage>
        <taxon>Eukaryota</taxon>
        <taxon>Sar</taxon>
        <taxon>Alveolata</taxon>
        <taxon>Perkinsozoa</taxon>
        <taxon>Perkinsea</taxon>
        <taxon>Perkinsida</taxon>
        <taxon>Perkinsidae</taxon>
        <taxon>Perkinsus</taxon>
    </lineage>
</organism>
<name>A0A7J6M150_PEROL</name>
<dbReference type="Proteomes" id="UP000572268">
    <property type="component" value="Unassembled WGS sequence"/>
</dbReference>
<evidence type="ECO:0000256" key="1">
    <source>
        <dbReference type="SAM" id="SignalP"/>
    </source>
</evidence>
<reference evidence="2 3" key="1">
    <citation type="submission" date="2020-04" db="EMBL/GenBank/DDBJ databases">
        <title>Perkinsus olseni comparative genomics.</title>
        <authorList>
            <person name="Bogema D.R."/>
        </authorList>
    </citation>
    <scope>NUCLEOTIDE SEQUENCE [LARGE SCALE GENOMIC DNA]</scope>
    <source>
        <strain evidence="2">ATCC PRA-31</strain>
    </source>
</reference>
<gene>
    <name evidence="2" type="ORF">FOL46_003959</name>
</gene>